<organism evidence="1 2">
    <name type="scientific">Cudoniella acicularis</name>
    <dbReference type="NCBI Taxonomy" id="354080"/>
    <lineage>
        <taxon>Eukaryota</taxon>
        <taxon>Fungi</taxon>
        <taxon>Dikarya</taxon>
        <taxon>Ascomycota</taxon>
        <taxon>Pezizomycotina</taxon>
        <taxon>Leotiomycetes</taxon>
        <taxon>Helotiales</taxon>
        <taxon>Tricladiaceae</taxon>
        <taxon>Cudoniella</taxon>
    </lineage>
</organism>
<dbReference type="AlphaFoldDB" id="A0A8H4R909"/>
<dbReference type="Proteomes" id="UP000566819">
    <property type="component" value="Unassembled WGS sequence"/>
</dbReference>
<reference evidence="1 2" key="1">
    <citation type="submission" date="2020-03" db="EMBL/GenBank/DDBJ databases">
        <title>Draft Genome Sequence of Cudoniella acicularis.</title>
        <authorList>
            <person name="Buettner E."/>
            <person name="Kellner H."/>
        </authorList>
    </citation>
    <scope>NUCLEOTIDE SEQUENCE [LARGE SCALE GENOMIC DNA]</scope>
    <source>
        <strain evidence="1 2">DSM 108380</strain>
    </source>
</reference>
<evidence type="ECO:0000313" key="2">
    <source>
        <dbReference type="Proteomes" id="UP000566819"/>
    </source>
</evidence>
<accession>A0A8H4R909</accession>
<sequence>MRISAVGLVRHVSSHTSRNDIPESLDTKLSNFAGTLDTKGTPFSRPSWICCGFGPQNSYLLAFKQGNSFTIFHDDLPPKLEAWLFDPISGAHLRDVGSLQVTLGEYDSFFAMDKNGFRWDGLPPGLEEWIQAGFRPAGAEGLAEMPRLVALGKDREFVLVTSNGTLRTECSSQLRASLLELSGSVATITFMAINAYSEESEFFLTLKTRETPMYHVTETKRELAAGTKELADVLTESFRREKSFAEALAAAKAAQSVNNQLSLTSLNIQASPNTQYPRDTRSTAGMDYLLSPQNIQASPNTQYPRDTQSTAGMDYLLSPQNIQASPNTQYPRDTQSTAGMDYLLSPQTMYSQGFNGQTLSSARSFNDLRSANNAMQMRQRNQQFHMANRADVGQAQLAAQLRINESQRRGSEAILDAIW</sequence>
<keyword evidence="2" id="KW-1185">Reference proteome</keyword>
<protein>
    <submittedName>
        <fullName evidence="1">Uncharacterized protein</fullName>
    </submittedName>
</protein>
<dbReference type="OrthoDB" id="4354287at2759"/>
<evidence type="ECO:0000313" key="1">
    <source>
        <dbReference type="EMBL" id="KAF4625148.1"/>
    </source>
</evidence>
<proteinExistence type="predicted"/>
<dbReference type="EMBL" id="JAAMPI010001453">
    <property type="protein sequence ID" value="KAF4625148.1"/>
    <property type="molecule type" value="Genomic_DNA"/>
</dbReference>
<comment type="caution">
    <text evidence="1">The sequence shown here is derived from an EMBL/GenBank/DDBJ whole genome shotgun (WGS) entry which is preliminary data.</text>
</comment>
<gene>
    <name evidence="1" type="ORF">G7Y89_g13024</name>
</gene>
<name>A0A8H4R909_9HELO</name>